<evidence type="ECO:0000313" key="4">
    <source>
        <dbReference type="Proteomes" id="UP000649826"/>
    </source>
</evidence>
<dbReference type="RefSeq" id="WP_186995491.1">
    <property type="nucleotide sequence ID" value="NZ_JACOQG010000031.1"/>
</dbReference>
<protein>
    <recommendedName>
        <fullName evidence="2">SH3b domain-containing protein</fullName>
    </recommendedName>
</protein>
<accession>A0ABR7ILB1</accession>
<dbReference type="Gene3D" id="2.30.30.40">
    <property type="entry name" value="SH3 Domains"/>
    <property type="match status" value="3"/>
</dbReference>
<dbReference type="InterPro" id="IPR003646">
    <property type="entry name" value="SH3-like_bac-type"/>
</dbReference>
<comment type="caution">
    <text evidence="3">The sequence shown here is derived from an EMBL/GenBank/DDBJ whole genome shotgun (WGS) entry which is preliminary data.</text>
</comment>
<reference evidence="3 4" key="1">
    <citation type="submission" date="2020-08" db="EMBL/GenBank/DDBJ databases">
        <title>Genome public.</title>
        <authorList>
            <person name="Liu C."/>
            <person name="Sun Q."/>
        </authorList>
    </citation>
    <scope>NUCLEOTIDE SEQUENCE [LARGE SCALE GENOMIC DNA]</scope>
    <source>
        <strain evidence="3 4">M29</strain>
    </source>
</reference>
<evidence type="ECO:0000313" key="3">
    <source>
        <dbReference type="EMBL" id="MBC5780824.1"/>
    </source>
</evidence>
<feature type="domain" description="SH3b" evidence="2">
    <location>
        <begin position="260"/>
        <end position="323"/>
    </location>
</feature>
<dbReference type="SMART" id="SM00287">
    <property type="entry name" value="SH3b"/>
    <property type="match status" value="4"/>
</dbReference>
<organism evidence="3 4">
    <name type="scientific">Blautia difficilis</name>
    <dbReference type="NCBI Taxonomy" id="2763027"/>
    <lineage>
        <taxon>Bacteria</taxon>
        <taxon>Bacillati</taxon>
        <taxon>Bacillota</taxon>
        <taxon>Clostridia</taxon>
        <taxon>Lachnospirales</taxon>
        <taxon>Lachnospiraceae</taxon>
        <taxon>Blautia</taxon>
    </lineage>
</organism>
<proteinExistence type="predicted"/>
<feature type="domain" description="SH3b" evidence="2">
    <location>
        <begin position="33"/>
        <end position="99"/>
    </location>
</feature>
<evidence type="ECO:0000256" key="1">
    <source>
        <dbReference type="SAM" id="SignalP"/>
    </source>
</evidence>
<feature type="chain" id="PRO_5047366145" description="SH3b domain-containing protein" evidence="1">
    <location>
        <begin position="27"/>
        <end position="323"/>
    </location>
</feature>
<feature type="domain" description="SH3b" evidence="2">
    <location>
        <begin position="110"/>
        <end position="176"/>
    </location>
</feature>
<feature type="domain" description="SH3b" evidence="2">
    <location>
        <begin position="190"/>
        <end position="256"/>
    </location>
</feature>
<keyword evidence="1" id="KW-0732">Signal</keyword>
<evidence type="ECO:0000259" key="2">
    <source>
        <dbReference type="SMART" id="SM00287"/>
    </source>
</evidence>
<keyword evidence="4" id="KW-1185">Reference proteome</keyword>
<feature type="signal peptide" evidence="1">
    <location>
        <begin position="1"/>
        <end position="26"/>
    </location>
</feature>
<dbReference type="EMBL" id="JACOQG010000031">
    <property type="protein sequence ID" value="MBC5780824.1"/>
    <property type="molecule type" value="Genomic_DNA"/>
</dbReference>
<sequence>MKKKKFYLPVIAAAALALSFSTTAHDAQASVNTYQVNVPTGYLALRNAANADDSNIFGQLYTGDLVEVSDYAIATGYWYVYSPKYDAFGYVNNDYLNAINSSSGYYYDSQWTVSVNTGYLALRTDKAYNSSNEIGQLYTGDTVSVFNSSDPAYWYVYSPRLNQYGYVNKDYLTGGVVGAVGTVSLYAGETRVVNVATGYLALRNMKAYDSSNEIGQLYTEDTVQILDTSDAQYWYVYSPKYDLNGFVNKDYLSGTASYSSRTVRVSKGYLALRSSKAYTTANETGELYTGDTVEIIDTSDPTYWYVYAPKLNNYGYVNKNYLY</sequence>
<name>A0ABR7ILB1_9FIRM</name>
<dbReference type="Proteomes" id="UP000649826">
    <property type="component" value="Unassembled WGS sequence"/>
</dbReference>
<gene>
    <name evidence="3" type="ORF">H8Z82_14430</name>
</gene>